<evidence type="ECO:0000256" key="8">
    <source>
        <dbReference type="SAM" id="MobiDB-lite"/>
    </source>
</evidence>
<dbReference type="Pfam" id="PF09594">
    <property type="entry name" value="GT87"/>
    <property type="match status" value="1"/>
</dbReference>
<dbReference type="Proteomes" id="UP001550044">
    <property type="component" value="Unassembled WGS sequence"/>
</dbReference>
<evidence type="ECO:0000256" key="3">
    <source>
        <dbReference type="ARBA" id="ARBA00022679"/>
    </source>
</evidence>
<evidence type="ECO:0000256" key="4">
    <source>
        <dbReference type="ARBA" id="ARBA00022692"/>
    </source>
</evidence>
<gene>
    <name evidence="10" type="ORF">ABZV61_10390</name>
</gene>
<feature type="transmembrane region" description="Helical" evidence="9">
    <location>
        <begin position="83"/>
        <end position="100"/>
    </location>
</feature>
<evidence type="ECO:0000256" key="1">
    <source>
        <dbReference type="ARBA" id="ARBA00004651"/>
    </source>
</evidence>
<comment type="caution">
    <text evidence="10">The sequence shown here is derived from an EMBL/GenBank/DDBJ whole genome shotgun (WGS) entry which is preliminary data.</text>
</comment>
<dbReference type="InterPro" id="IPR018584">
    <property type="entry name" value="GT87"/>
</dbReference>
<evidence type="ECO:0000313" key="11">
    <source>
        <dbReference type="Proteomes" id="UP001550044"/>
    </source>
</evidence>
<feature type="transmembrane region" description="Helical" evidence="9">
    <location>
        <begin position="107"/>
        <end position="124"/>
    </location>
</feature>
<feature type="region of interest" description="Disordered" evidence="8">
    <location>
        <begin position="356"/>
        <end position="378"/>
    </location>
</feature>
<keyword evidence="3" id="KW-0808">Transferase</keyword>
<evidence type="ECO:0000256" key="5">
    <source>
        <dbReference type="ARBA" id="ARBA00022989"/>
    </source>
</evidence>
<keyword evidence="4 9" id="KW-0812">Transmembrane</keyword>
<evidence type="ECO:0000256" key="7">
    <source>
        <dbReference type="ARBA" id="ARBA00024033"/>
    </source>
</evidence>
<evidence type="ECO:0000256" key="2">
    <source>
        <dbReference type="ARBA" id="ARBA00022475"/>
    </source>
</evidence>
<name>A0ABV2U5R5_9ACTN</name>
<feature type="transmembrane region" description="Helical" evidence="9">
    <location>
        <begin position="183"/>
        <end position="202"/>
    </location>
</feature>
<evidence type="ECO:0000256" key="6">
    <source>
        <dbReference type="ARBA" id="ARBA00023136"/>
    </source>
</evidence>
<comment type="subcellular location">
    <subcellularLocation>
        <location evidence="1">Cell membrane</location>
        <topology evidence="1">Multi-pass membrane protein</topology>
    </subcellularLocation>
</comment>
<proteinExistence type="inferred from homology"/>
<organism evidence="10 11">
    <name type="scientific">Streptomyces sp. 900116325</name>
    <dbReference type="NCBI Taxonomy" id="3154295"/>
    <lineage>
        <taxon>Bacteria</taxon>
        <taxon>Bacillati</taxon>
        <taxon>Actinomycetota</taxon>
        <taxon>Actinomycetes</taxon>
        <taxon>Kitasatosporales</taxon>
        <taxon>Streptomycetaceae</taxon>
        <taxon>Streptomyces</taxon>
    </lineage>
</organism>
<feature type="transmembrane region" description="Helical" evidence="9">
    <location>
        <begin position="332"/>
        <end position="353"/>
    </location>
</feature>
<protein>
    <submittedName>
        <fullName evidence="10">Glycosyltransferase 87 family protein</fullName>
    </submittedName>
</protein>
<dbReference type="EMBL" id="JBEXIP010000005">
    <property type="protein sequence ID" value="MET8433197.1"/>
    <property type="molecule type" value="Genomic_DNA"/>
</dbReference>
<feature type="transmembrane region" description="Helical" evidence="9">
    <location>
        <begin position="244"/>
        <end position="260"/>
    </location>
</feature>
<feature type="transmembrane region" description="Helical" evidence="9">
    <location>
        <begin position="7"/>
        <end position="27"/>
    </location>
</feature>
<evidence type="ECO:0000313" key="10">
    <source>
        <dbReference type="EMBL" id="MET8433197.1"/>
    </source>
</evidence>
<keyword evidence="6 9" id="KW-0472">Membrane</keyword>
<sequence>MTRPRQLLLRTVLPVAGAVLFMATVPYHRDWFDLYIYYGTVDDWIRHGGGIYDYLRPGTGYGFTYPPFAAVCMLPMLLVGRTGAVMGCVLLSAAASVLLLRGPLRELPLGRGGLVVAGCLFVMLEPVRDTFSLGQVNLLLMALVYADGGRGRFRGVGIGLAAAFKLTPAIFIGYLLLTGRRRAAAVATGTALAATALGVLAAPRASWVFWSRALWDTHRVGALDYVSNQSLQGALARLGAGRPVWVLAVLAVLALWAYRVRRATAVGDDEAAMALTGLAACLVSPVTWVHHLVWAVPAVALLARTGHRAVAAVLYVVLCSSVVWLWRDDPSGVDGFLGGSTYVWICLGLLALWPQATSRPPSRSCARRADEPGLEAAP</sequence>
<feature type="transmembrane region" description="Helical" evidence="9">
    <location>
        <begin position="272"/>
        <end position="302"/>
    </location>
</feature>
<evidence type="ECO:0000256" key="9">
    <source>
        <dbReference type="SAM" id="Phobius"/>
    </source>
</evidence>
<feature type="transmembrane region" description="Helical" evidence="9">
    <location>
        <begin position="309"/>
        <end position="326"/>
    </location>
</feature>
<accession>A0ABV2U5R5</accession>
<feature type="transmembrane region" description="Helical" evidence="9">
    <location>
        <begin position="158"/>
        <end position="177"/>
    </location>
</feature>
<dbReference type="RefSeq" id="WP_356497007.1">
    <property type="nucleotide sequence ID" value="NZ_JBEXEF010000027.1"/>
</dbReference>
<keyword evidence="5 9" id="KW-1133">Transmembrane helix</keyword>
<reference evidence="10 11" key="1">
    <citation type="submission" date="2024-06" db="EMBL/GenBank/DDBJ databases">
        <title>The Natural Products Discovery Center: Release of the First 8490 Sequenced Strains for Exploring Actinobacteria Biosynthetic Diversity.</title>
        <authorList>
            <person name="Kalkreuter E."/>
            <person name="Kautsar S.A."/>
            <person name="Yang D."/>
            <person name="Bader C.D."/>
            <person name="Teijaro C.N."/>
            <person name="Fluegel L."/>
            <person name="Davis C.M."/>
            <person name="Simpson J.R."/>
            <person name="Lauterbach L."/>
            <person name="Steele A.D."/>
            <person name="Gui C."/>
            <person name="Meng S."/>
            <person name="Li G."/>
            <person name="Viehrig K."/>
            <person name="Ye F."/>
            <person name="Su P."/>
            <person name="Kiefer A.F."/>
            <person name="Nichols A."/>
            <person name="Cepeda A.J."/>
            <person name="Yan W."/>
            <person name="Fan B."/>
            <person name="Jiang Y."/>
            <person name="Adhikari A."/>
            <person name="Zheng C.-J."/>
            <person name="Schuster L."/>
            <person name="Cowan T.M."/>
            <person name="Smanski M.J."/>
            <person name="Chevrette M.G."/>
            <person name="De Carvalho L.P.S."/>
            <person name="Shen B."/>
        </authorList>
    </citation>
    <scope>NUCLEOTIDE SEQUENCE [LARGE SCALE GENOMIC DNA]</scope>
    <source>
        <strain evidence="10 11">NPDC005137</strain>
    </source>
</reference>
<keyword evidence="2" id="KW-1003">Cell membrane</keyword>
<keyword evidence="11" id="KW-1185">Reference proteome</keyword>
<comment type="similarity">
    <text evidence="7">Belongs to the glycosyltransferase 87 family.</text>
</comment>